<sequence length="145" mass="17026">MSKKNVDKLLHVQNGVIRHLLYSKVDEQDLINRYRVVAKREVKRNLKIALERLDKHKLVEIAAISPEITEAAIEACFEDNRYSRRPNFRLFMLRPYNPQVNSSSFISDHKNNAGVSKMNKLLKSITYPNDNIFGLLYKFKERFSD</sequence>
<organism evidence="1 2">
    <name type="scientific">Paenibacillus medicaginis</name>
    <dbReference type="NCBI Taxonomy" id="1470560"/>
    <lineage>
        <taxon>Bacteria</taxon>
        <taxon>Bacillati</taxon>
        <taxon>Bacillota</taxon>
        <taxon>Bacilli</taxon>
        <taxon>Bacillales</taxon>
        <taxon>Paenibacillaceae</taxon>
        <taxon>Paenibacillus</taxon>
    </lineage>
</organism>
<dbReference type="RefSeq" id="WP_375522003.1">
    <property type="nucleotide sequence ID" value="NZ_JBHIRY010000026.1"/>
</dbReference>
<dbReference type="EMBL" id="JBHIRY010000026">
    <property type="protein sequence ID" value="MFB5762926.1"/>
    <property type="molecule type" value="Genomic_DNA"/>
</dbReference>
<evidence type="ECO:0000313" key="2">
    <source>
        <dbReference type="Proteomes" id="UP001580430"/>
    </source>
</evidence>
<accession>A0ABV5C659</accession>
<protein>
    <submittedName>
        <fullName evidence="1">Uncharacterized protein</fullName>
    </submittedName>
</protein>
<name>A0ABV5C659_9BACL</name>
<keyword evidence="2" id="KW-1185">Reference proteome</keyword>
<evidence type="ECO:0000313" key="1">
    <source>
        <dbReference type="EMBL" id="MFB5762926.1"/>
    </source>
</evidence>
<reference evidence="1 2" key="1">
    <citation type="submission" date="2024-09" db="EMBL/GenBank/DDBJ databases">
        <title>Paenibacillus zeirhizospherea sp. nov., isolated from surface of the maize (Zea mays) roots in a horticulture field, Hungary.</title>
        <authorList>
            <person name="Marton D."/>
            <person name="Farkas M."/>
            <person name="Bedics A."/>
            <person name="Toth E."/>
            <person name="Tancsics A."/>
            <person name="Boka K."/>
            <person name="Marati G."/>
            <person name="Kriszt B."/>
            <person name="Cserhati M."/>
        </authorList>
    </citation>
    <scope>NUCLEOTIDE SEQUENCE [LARGE SCALE GENOMIC DNA]</scope>
    <source>
        <strain evidence="1 2">JCM 18446</strain>
    </source>
</reference>
<gene>
    <name evidence="1" type="ORF">ACE5LO_21350</name>
</gene>
<dbReference type="Proteomes" id="UP001580430">
    <property type="component" value="Unassembled WGS sequence"/>
</dbReference>
<comment type="caution">
    <text evidence="1">The sequence shown here is derived from an EMBL/GenBank/DDBJ whole genome shotgun (WGS) entry which is preliminary data.</text>
</comment>
<proteinExistence type="predicted"/>